<dbReference type="CDD" id="cd02440">
    <property type="entry name" value="AdoMet_MTases"/>
    <property type="match status" value="1"/>
</dbReference>
<name>A0A917N2Q0_9SPHI</name>
<keyword evidence="3" id="KW-1185">Reference proteome</keyword>
<dbReference type="Proteomes" id="UP000662074">
    <property type="component" value="Unassembled WGS sequence"/>
</dbReference>
<reference evidence="2" key="1">
    <citation type="journal article" date="2014" name="Int. J. Syst. Evol. Microbiol.">
        <title>Complete genome sequence of Corynebacterium casei LMG S-19264T (=DSM 44701T), isolated from a smear-ripened cheese.</title>
        <authorList>
            <consortium name="US DOE Joint Genome Institute (JGI-PGF)"/>
            <person name="Walter F."/>
            <person name="Albersmeier A."/>
            <person name="Kalinowski J."/>
            <person name="Ruckert C."/>
        </authorList>
    </citation>
    <scope>NUCLEOTIDE SEQUENCE</scope>
    <source>
        <strain evidence="2">CCM 8711</strain>
    </source>
</reference>
<gene>
    <name evidence="2" type="primary">pmtA</name>
    <name evidence="2" type="ORF">GCM10011425_33870</name>
</gene>
<dbReference type="GO" id="GO:0032259">
    <property type="term" value="P:methylation"/>
    <property type="evidence" value="ECO:0007669"/>
    <property type="project" value="UniProtKB-KW"/>
</dbReference>
<sequence>MFYNNLSAFYPLIDVFLKSQKKVLVQEINAQQRGALLEIGVGNGAHLRAYKKHKITGIDISPGMLEVARKQNCADVELYQMDGKALAFKCNQFDYVVLSHVIAVVDDADQLMREVERVLKPKGKVFILNHFTPENWLKYIDYAFSIISRFFHFKSVFHIQDVNSLNKLSLIKEVGLGLGSYYKLLIFQKDDKEVLRNHGIVIC</sequence>
<feature type="domain" description="Methyltransferase type 11" evidence="1">
    <location>
        <begin position="37"/>
        <end position="127"/>
    </location>
</feature>
<dbReference type="EMBL" id="BMDO01000011">
    <property type="protein sequence ID" value="GGI52175.1"/>
    <property type="molecule type" value="Genomic_DNA"/>
</dbReference>
<keyword evidence="2" id="KW-0489">Methyltransferase</keyword>
<reference evidence="2" key="2">
    <citation type="submission" date="2020-09" db="EMBL/GenBank/DDBJ databases">
        <authorList>
            <person name="Sun Q."/>
            <person name="Sedlacek I."/>
        </authorList>
    </citation>
    <scope>NUCLEOTIDE SEQUENCE</scope>
    <source>
        <strain evidence="2">CCM 8711</strain>
    </source>
</reference>
<comment type="caution">
    <text evidence="2">The sequence shown here is derived from an EMBL/GenBank/DDBJ whole genome shotgun (WGS) entry which is preliminary data.</text>
</comment>
<evidence type="ECO:0000313" key="2">
    <source>
        <dbReference type="EMBL" id="GGI52175.1"/>
    </source>
</evidence>
<dbReference type="AlphaFoldDB" id="A0A917N2Q0"/>
<dbReference type="InterPro" id="IPR013216">
    <property type="entry name" value="Methyltransf_11"/>
</dbReference>
<evidence type="ECO:0000259" key="1">
    <source>
        <dbReference type="Pfam" id="PF08241"/>
    </source>
</evidence>
<proteinExistence type="predicted"/>
<dbReference type="PANTHER" id="PTHR42912">
    <property type="entry name" value="METHYLTRANSFERASE"/>
    <property type="match status" value="1"/>
</dbReference>
<dbReference type="Gene3D" id="3.40.50.150">
    <property type="entry name" value="Vaccinia Virus protein VP39"/>
    <property type="match status" value="1"/>
</dbReference>
<dbReference type="InterPro" id="IPR050508">
    <property type="entry name" value="Methyltransf_Superfamily"/>
</dbReference>
<protein>
    <submittedName>
        <fullName evidence="2">SAM-dependent methyltransferase</fullName>
    </submittedName>
</protein>
<dbReference type="InterPro" id="IPR029063">
    <property type="entry name" value="SAM-dependent_MTases_sf"/>
</dbReference>
<keyword evidence="2" id="KW-0808">Transferase</keyword>
<dbReference type="GO" id="GO:0008757">
    <property type="term" value="F:S-adenosylmethionine-dependent methyltransferase activity"/>
    <property type="evidence" value="ECO:0007669"/>
    <property type="project" value="InterPro"/>
</dbReference>
<accession>A0A917N2Q0</accession>
<dbReference type="Pfam" id="PF08241">
    <property type="entry name" value="Methyltransf_11"/>
    <property type="match status" value="1"/>
</dbReference>
<evidence type="ECO:0000313" key="3">
    <source>
        <dbReference type="Proteomes" id="UP000662074"/>
    </source>
</evidence>
<dbReference type="SUPFAM" id="SSF53335">
    <property type="entry name" value="S-adenosyl-L-methionine-dependent methyltransferases"/>
    <property type="match status" value="1"/>
</dbReference>
<organism evidence="2 3">
    <name type="scientific">Mucilaginibacter galii</name>
    <dbReference type="NCBI Taxonomy" id="2005073"/>
    <lineage>
        <taxon>Bacteria</taxon>
        <taxon>Pseudomonadati</taxon>
        <taxon>Bacteroidota</taxon>
        <taxon>Sphingobacteriia</taxon>
        <taxon>Sphingobacteriales</taxon>
        <taxon>Sphingobacteriaceae</taxon>
        <taxon>Mucilaginibacter</taxon>
    </lineage>
</organism>